<comment type="caution">
    <text evidence="9">The sequence shown here is derived from an EMBL/GenBank/DDBJ whole genome shotgun (WGS) entry which is preliminary data.</text>
</comment>
<proteinExistence type="inferred from homology"/>
<gene>
    <name evidence="9" type="ORF">D0860_07020</name>
</gene>
<dbReference type="PANTHER" id="PTHR10984">
    <property type="entry name" value="ENDOPLASMIC RETICULUM-GOLGI INTERMEDIATE COMPARTMENT PROTEIN"/>
    <property type="match status" value="1"/>
</dbReference>
<keyword evidence="5" id="KW-0813">Transport</keyword>
<evidence type="ECO:0000313" key="9">
    <source>
        <dbReference type="EMBL" id="RMZ02906.1"/>
    </source>
</evidence>
<evidence type="ECO:0000259" key="8">
    <source>
        <dbReference type="Pfam" id="PF13850"/>
    </source>
</evidence>
<evidence type="ECO:0000259" key="7">
    <source>
        <dbReference type="Pfam" id="PF07970"/>
    </source>
</evidence>
<dbReference type="Pfam" id="PF07970">
    <property type="entry name" value="COPIIcoated_ERV"/>
    <property type="match status" value="1"/>
</dbReference>
<comment type="subcellular location">
    <subcellularLocation>
        <location evidence="5">Endoplasmic reticulum membrane</location>
        <topology evidence="5">Multi-pass membrane protein</topology>
    </subcellularLocation>
    <subcellularLocation>
        <location evidence="5">Endoplasmic reticulum-Golgi intermediate compartment membrane</location>
        <topology evidence="5">Multi-pass membrane protein</topology>
    </subcellularLocation>
    <subcellularLocation>
        <location evidence="5">Golgi apparatus membrane</location>
        <topology evidence="5">Multi-pass membrane protein</topology>
    </subcellularLocation>
    <subcellularLocation>
        <location evidence="1">Membrane</location>
    </subcellularLocation>
</comment>
<evidence type="ECO:0000256" key="4">
    <source>
        <dbReference type="ARBA" id="ARBA00023136"/>
    </source>
</evidence>
<evidence type="ECO:0000256" key="2">
    <source>
        <dbReference type="ARBA" id="ARBA00022692"/>
    </source>
</evidence>
<dbReference type="GO" id="GO:0006890">
    <property type="term" value="P:retrograde vesicle-mediated transport, Golgi to endoplasmic reticulum"/>
    <property type="evidence" value="ECO:0007669"/>
    <property type="project" value="TreeGrafter"/>
</dbReference>
<keyword evidence="5" id="KW-0256">Endoplasmic reticulum</keyword>
<keyword evidence="5" id="KW-0931">ER-Golgi transport</keyword>
<dbReference type="EMBL" id="QWIS01000176">
    <property type="protein sequence ID" value="RMZ02906.1"/>
    <property type="molecule type" value="Genomic_DNA"/>
</dbReference>
<feature type="domain" description="Endoplasmic reticulum vesicle transporter N-terminal" evidence="8">
    <location>
        <begin position="22"/>
        <end position="110"/>
    </location>
</feature>
<feature type="compositionally biased region" description="Polar residues" evidence="6">
    <location>
        <begin position="495"/>
        <end position="509"/>
    </location>
</feature>
<feature type="region of interest" description="Disordered" evidence="6">
    <location>
        <begin position="1071"/>
        <end position="1125"/>
    </location>
</feature>
<evidence type="ECO:0000256" key="5">
    <source>
        <dbReference type="RuleBase" id="RU369013"/>
    </source>
</evidence>
<feature type="region of interest" description="Disordered" evidence="6">
    <location>
        <begin position="424"/>
        <end position="451"/>
    </location>
</feature>
<feature type="region of interest" description="Disordered" evidence="6">
    <location>
        <begin position="952"/>
        <end position="1035"/>
    </location>
</feature>
<dbReference type="InterPro" id="IPR012936">
    <property type="entry name" value="Erv_C"/>
</dbReference>
<protein>
    <recommendedName>
        <fullName evidence="5">Endoplasmic reticulum-Golgi intermediate compartment protein</fullName>
    </recommendedName>
</protein>
<comment type="function">
    <text evidence="5">Plays a role in transport between endoplasmic reticulum and Golgi.</text>
</comment>
<dbReference type="InterPro" id="IPR045888">
    <property type="entry name" value="Erv"/>
</dbReference>
<feature type="compositionally biased region" description="Polar residues" evidence="6">
    <location>
        <begin position="1116"/>
        <end position="1125"/>
    </location>
</feature>
<sequence length="1125" mass="125265">MNGSYDRDLDESFGEKDAASIVKAFDAFPKTKPSYTQQTSSGGKWTIFLVVASIWLATTELGRWWKGDTTHEFSVEQGVGHDLQINLDVVVAMKCEDLHVNVQDASGDRILAGQALKKDQTTWAQWQGDRRRHTLKASKKERLSPDSPPDLSGYPGFGGEYKEEDVHDYLGAAKKSKKFAKTPRIPKREQADSCRIFGSMHGNKVQGDFHITARGHGYMEFGQHLDHNAFNFSHTINELSFGPLYPSLENPLDNTFATTPEHFYKYQYYLSVVPTIYTTDSRALSKTLAKYPNLESPSSGSDGLDAHPQRYSKNSVFTNQYAVTEQSHSVREQAVPGVFVKFDIEPIQLLIAEEWSSIPALFIRLVNVLGLLSFDLRLWYMINITVTRLPAAPNIPSIAIKQLFSTYIQYLAITEKRLRRKMSLSRPSAARRVPRNTISSDAERMLSPQEAMAAASSAAGYPPMPNPTRFYWEYCTTRGLKKTPRQDSLAAVTPPGSTEDPSSQRQAQKVESAIQAGVSRPQHTQPEPAGFSGPSSLHRVERYNGKAPVTVPDLSDLPKASNKGRAAHFLFRTIVAQPADTKIPTPNLKALGPSAQGGFEKVVWLVPQDELYNMYKSAVMESAKGNIGKEHAMYDSLLSPDEFMSLVPKLYKGAEVLGYEFLQGVGWKSEPTGEDLTKKMESMQLKEVSSASFLVGHEDHSTKANSDEESEKQYFVDKEEAKAKIDIDPYDEHEPAIMKLTLSMLLAGRKLAHLPEPSRTYYWLKMFYTTGINVETSESSLCLHYERTFGIYNDDASVDSHLDDTSLVKMIHKLYDDLEETETAPGVFVIWGLRPRKRHLFSADIITRYSRTQESHVVKRLERWHYSGVFQPPLRIEEDHDLNKFQMRLFIDPLLPLPADRVGPVTQRLRNLRSGLKHGDHQPGFPGTSMKLLQRQCKVDYEEWLEEERKREEEKEAARMNKQVKSGSSSAANQAASGDQVVRKDKGKGKQPANAAVDSIPSPRSQSHTPKPVPENSPRSGPTPPPGTRLGAHHSLKEVVKSLNAQSSCQHGPKPTIVPVVIKRGAKKSVVASASRPSNVVGEGQRQSVDDDGYEEAAAAAANATEEGSRAPMQATVESGSESDA</sequence>
<dbReference type="GO" id="GO:0033116">
    <property type="term" value="C:endoplasmic reticulum-Golgi intermediate compartment membrane"/>
    <property type="evidence" value="ECO:0007669"/>
    <property type="project" value="UniProtKB-SubCell"/>
</dbReference>
<dbReference type="GO" id="GO:0000139">
    <property type="term" value="C:Golgi membrane"/>
    <property type="evidence" value="ECO:0007669"/>
    <property type="project" value="UniProtKB-SubCell"/>
</dbReference>
<organism evidence="9 10">
    <name type="scientific">Hortaea werneckii</name>
    <name type="common">Black yeast</name>
    <name type="synonym">Cladosporium werneckii</name>
    <dbReference type="NCBI Taxonomy" id="91943"/>
    <lineage>
        <taxon>Eukaryota</taxon>
        <taxon>Fungi</taxon>
        <taxon>Dikarya</taxon>
        <taxon>Ascomycota</taxon>
        <taxon>Pezizomycotina</taxon>
        <taxon>Dothideomycetes</taxon>
        <taxon>Dothideomycetidae</taxon>
        <taxon>Mycosphaerellales</taxon>
        <taxon>Teratosphaeriaceae</taxon>
        <taxon>Hortaea</taxon>
    </lineage>
</organism>
<feature type="compositionally biased region" description="Low complexity" evidence="6">
    <location>
        <begin position="1096"/>
        <end position="1106"/>
    </location>
</feature>
<keyword evidence="5" id="KW-0333">Golgi apparatus</keyword>
<comment type="similarity">
    <text evidence="5">Belongs to the ERGIC family.</text>
</comment>
<keyword evidence="3" id="KW-1133">Transmembrane helix</keyword>
<evidence type="ECO:0000313" key="10">
    <source>
        <dbReference type="Proteomes" id="UP000280598"/>
    </source>
</evidence>
<accession>A0A3M7GP15</accession>
<dbReference type="Proteomes" id="UP000280598">
    <property type="component" value="Unassembled WGS sequence"/>
</dbReference>
<evidence type="ECO:0000256" key="3">
    <source>
        <dbReference type="ARBA" id="ARBA00022989"/>
    </source>
</evidence>
<keyword evidence="2" id="KW-0812">Transmembrane</keyword>
<dbReference type="AlphaFoldDB" id="A0A3M7GP15"/>
<evidence type="ECO:0000256" key="1">
    <source>
        <dbReference type="ARBA" id="ARBA00004370"/>
    </source>
</evidence>
<feature type="domain" description="Endoplasmic reticulum vesicle transporter C-terminal" evidence="7">
    <location>
        <begin position="188"/>
        <end position="370"/>
    </location>
</feature>
<dbReference type="GO" id="GO:0006888">
    <property type="term" value="P:endoplasmic reticulum to Golgi vesicle-mediated transport"/>
    <property type="evidence" value="ECO:0007669"/>
    <property type="project" value="UniProtKB-UniRule"/>
</dbReference>
<keyword evidence="4" id="KW-0472">Membrane</keyword>
<evidence type="ECO:0000256" key="6">
    <source>
        <dbReference type="SAM" id="MobiDB-lite"/>
    </source>
</evidence>
<dbReference type="GO" id="GO:0030134">
    <property type="term" value="C:COPII-coated ER to Golgi transport vesicle"/>
    <property type="evidence" value="ECO:0007669"/>
    <property type="project" value="TreeGrafter"/>
</dbReference>
<feature type="compositionally biased region" description="Pro residues" evidence="6">
    <location>
        <begin position="1011"/>
        <end position="1027"/>
    </location>
</feature>
<feature type="region of interest" description="Disordered" evidence="6">
    <location>
        <begin position="127"/>
        <end position="157"/>
    </location>
</feature>
<reference evidence="9 10" key="1">
    <citation type="journal article" date="2018" name="BMC Genomics">
        <title>Genomic evidence for intraspecific hybridization in a clonal and extremely halotolerant yeast.</title>
        <authorList>
            <person name="Gostincar C."/>
            <person name="Stajich J.E."/>
            <person name="Zupancic J."/>
            <person name="Zalar P."/>
            <person name="Gunde-Cimerman N."/>
        </authorList>
    </citation>
    <scope>NUCLEOTIDE SEQUENCE [LARGE SCALE GENOMIC DNA]</scope>
    <source>
        <strain evidence="9 10">EXF-562</strain>
    </source>
</reference>
<dbReference type="InterPro" id="IPR039542">
    <property type="entry name" value="Erv_N"/>
</dbReference>
<dbReference type="PANTHER" id="PTHR10984:SF81">
    <property type="entry name" value="ER-DERIVED VESICLES PROTEIN ERV41"/>
    <property type="match status" value="1"/>
</dbReference>
<feature type="compositionally biased region" description="Low complexity" evidence="6">
    <location>
        <begin position="966"/>
        <end position="978"/>
    </location>
</feature>
<feature type="region of interest" description="Disordered" evidence="6">
    <location>
        <begin position="483"/>
        <end position="538"/>
    </location>
</feature>
<dbReference type="GO" id="GO:0005789">
    <property type="term" value="C:endoplasmic reticulum membrane"/>
    <property type="evidence" value="ECO:0007669"/>
    <property type="project" value="UniProtKB-SubCell"/>
</dbReference>
<name>A0A3M7GP15_HORWE</name>
<dbReference type="Pfam" id="PF13850">
    <property type="entry name" value="ERGIC_N"/>
    <property type="match status" value="1"/>
</dbReference>